<name>A0A2U3P8Z5_9MYCO</name>
<proteinExistence type="predicted"/>
<sequence>VTIDGGTIAAYGFRRQYLAAAEEILHIVKERADNLTGLALIVEPTRADLGNASDADDDIVDFGIEVDGNVVRRVQVKSSKTPSGTNPLRYSDASLFFERLGTSAGEAVILTNKPLAKKLLESCGPPTMSSDGHEVYVVVADEITGGQSDPARVVLRDQRSAMDIKQAILELIRELRRDQALGPGERSVGLLAALLMDSIFESAAGLSSRRLNGEDLKALLCLPDTQVAHALRGFDWGVPLIEVPRLVSAVARTDELATITELFTESVTTRNPKVVILTGVTGFGKSTIAADFCHLNRHFFEEVCWVDSRSVDLVQARIKDVLAGLEVDVASASDLGAAFQTEMSRRSGPFILVFDGAQSAGDIASFIPTSGCGLVVVTTNDSTGWAPTATQLHVGSFTEDEAVECFEAYAGLESGAHSDVVRDVVNRLERLPLAIAMAASYFRNADEDISQLSAKYFASLADFLDDDSARPRDFDKTAFAAIRFAVSRLGETAGAGGAYKRETQLLVYHSAFFAPELIPLNLVLQTVDIDSVTIDLTNPPSPVVASQQRRNAILTNLRTQTIAQRRLYIDASGASNPASDTINIHPLVHEILRTIHQQAAPREADLIALLGDFMGCLYGWIIAFRRTGAFFPVEQLLTHGEWILKLVDDITVTENANAQVFYVFRCAKIFLRAEIANCYAVRGEYQRGVGLLDQVLEESADVTLTVYARGAVAKAACDAISDAKLGNLGFDIAARMAQRAIAELTTLEQFTDQPKRGDVVYPLAIQAAQSINGFGTSEARELAEQLAAIAKRQRLSKIPDSAIINTIEKALKSGQFAPALAVIQSARSQLSAVHQIIMLDNFEVIADLHLGQFTAAADAIDRIFAVAGGEAYLRQVLGIVCIEVGDALTATRPSWIGRSPRLAAHHAKIIELRAQLDP</sequence>
<gene>
    <name evidence="1" type="ORF">MNAB215_2406</name>
</gene>
<dbReference type="EMBL" id="FUEZ01000004">
    <property type="protein sequence ID" value="SPM40210.1"/>
    <property type="molecule type" value="Genomic_DNA"/>
</dbReference>
<evidence type="ECO:0000313" key="1">
    <source>
        <dbReference type="EMBL" id="SPM40210.1"/>
    </source>
</evidence>
<dbReference type="GO" id="GO:0043531">
    <property type="term" value="F:ADP binding"/>
    <property type="evidence" value="ECO:0007669"/>
    <property type="project" value="InterPro"/>
</dbReference>
<accession>A0A2U3P8Z5</accession>
<dbReference type="SUPFAM" id="SSF52540">
    <property type="entry name" value="P-loop containing nucleoside triphosphate hydrolases"/>
    <property type="match status" value="1"/>
</dbReference>
<dbReference type="Proteomes" id="UP000240424">
    <property type="component" value="Unassembled WGS sequence"/>
</dbReference>
<dbReference type="STRING" id="1841861.GCA_900157365_00723"/>
<evidence type="ECO:0000313" key="2">
    <source>
        <dbReference type="Proteomes" id="UP000240424"/>
    </source>
</evidence>
<feature type="non-terminal residue" evidence="1">
    <location>
        <position position="1"/>
    </location>
</feature>
<protein>
    <submittedName>
        <fullName evidence="1">Uncharacterized protein</fullName>
    </submittedName>
</protein>
<reference evidence="1 2" key="1">
    <citation type="submission" date="2017-01" db="EMBL/GenBank/DDBJ databases">
        <authorList>
            <consortium name="Urmite Genomes"/>
        </authorList>
    </citation>
    <scope>NUCLEOTIDE SEQUENCE [LARGE SCALE GENOMIC DNA]</scope>
    <source>
        <strain evidence="1 2">AB215</strain>
    </source>
</reference>
<keyword evidence="2" id="KW-1185">Reference proteome</keyword>
<dbReference type="Gene3D" id="3.40.50.300">
    <property type="entry name" value="P-loop containing nucleotide triphosphate hydrolases"/>
    <property type="match status" value="1"/>
</dbReference>
<dbReference type="InterPro" id="IPR027417">
    <property type="entry name" value="P-loop_NTPase"/>
</dbReference>
<dbReference type="AlphaFoldDB" id="A0A2U3P8Z5"/>
<organism evidence="1 2">
    <name type="scientific">Mycobacterium numidiamassiliense</name>
    <dbReference type="NCBI Taxonomy" id="1841861"/>
    <lineage>
        <taxon>Bacteria</taxon>
        <taxon>Bacillati</taxon>
        <taxon>Actinomycetota</taxon>
        <taxon>Actinomycetes</taxon>
        <taxon>Mycobacteriales</taxon>
        <taxon>Mycobacteriaceae</taxon>
        <taxon>Mycobacterium</taxon>
    </lineage>
</organism>